<dbReference type="InterPro" id="IPR003710">
    <property type="entry name" value="ApbA"/>
</dbReference>
<gene>
    <name evidence="13" type="ORF">C9J01_16470</name>
</gene>
<protein>
    <recommendedName>
        <fullName evidence="4 10">2-dehydropantoate 2-reductase</fullName>
        <ecNumber evidence="3 10">1.1.1.169</ecNumber>
    </recommendedName>
    <alternativeName>
        <fullName evidence="8 10">Ketopantoate reductase</fullName>
    </alternativeName>
</protein>
<dbReference type="Pfam" id="PF08546">
    <property type="entry name" value="ApbA_C"/>
    <property type="match status" value="1"/>
</dbReference>
<dbReference type="PANTHER" id="PTHR43765">
    <property type="entry name" value="2-DEHYDROPANTOATE 2-REDUCTASE-RELATED"/>
    <property type="match status" value="1"/>
</dbReference>
<sequence length="304" mass="33216">MNISIIGAGAVGRLWGCKLAAQHTVHFWTRDNCQQMAIHLSGTEATDSITQETSFQFDANQPALLANSELVLVTVKAFQVEAAILAIKAHLNPDTAVVIMHNGMGSQQTVLELLPDNPIIYATTAQAAFRPSEKDVRHTGLGPTLLGGINPQAAEYQALGQLFDNALPPCQWQDDINLPLWRKLAINCAINPLTALHNCKNGELAQSKFNNELTGICLEVAEVMSAEGYLVTGAELRQQVDTVINATAGNLSSMNQDICHKRQTEIDYISGYLIARAATHNISVPHNQSLWQAIKDLEKQYHDQ</sequence>
<name>A0A2T3NB24_9GAMM</name>
<dbReference type="GO" id="GO:0050661">
    <property type="term" value="F:NADP binding"/>
    <property type="evidence" value="ECO:0007669"/>
    <property type="project" value="TreeGrafter"/>
</dbReference>
<evidence type="ECO:0000256" key="2">
    <source>
        <dbReference type="ARBA" id="ARBA00007870"/>
    </source>
</evidence>
<dbReference type="GO" id="GO:0008677">
    <property type="term" value="F:2-dehydropantoate 2-reductase activity"/>
    <property type="evidence" value="ECO:0007669"/>
    <property type="project" value="UniProtKB-EC"/>
</dbReference>
<evidence type="ECO:0000256" key="4">
    <source>
        <dbReference type="ARBA" id="ARBA00019465"/>
    </source>
</evidence>
<evidence type="ECO:0000313" key="14">
    <source>
        <dbReference type="Proteomes" id="UP000241346"/>
    </source>
</evidence>
<dbReference type="NCBIfam" id="NF005087">
    <property type="entry name" value="PRK06522.1-1"/>
    <property type="match status" value="1"/>
</dbReference>
<evidence type="ECO:0000256" key="5">
    <source>
        <dbReference type="ARBA" id="ARBA00022655"/>
    </source>
</evidence>
<comment type="similarity">
    <text evidence="2 10">Belongs to the ketopantoate reductase family.</text>
</comment>
<dbReference type="InterPro" id="IPR036291">
    <property type="entry name" value="NAD(P)-bd_dom_sf"/>
</dbReference>
<dbReference type="EMBL" id="PYMB01000008">
    <property type="protein sequence ID" value="PSW11063.1"/>
    <property type="molecule type" value="Genomic_DNA"/>
</dbReference>
<evidence type="ECO:0000259" key="11">
    <source>
        <dbReference type="Pfam" id="PF02558"/>
    </source>
</evidence>
<dbReference type="PANTHER" id="PTHR43765:SF2">
    <property type="entry name" value="2-DEHYDROPANTOATE 2-REDUCTASE"/>
    <property type="match status" value="1"/>
</dbReference>
<dbReference type="OrthoDB" id="6530772at2"/>
<comment type="pathway">
    <text evidence="1 10">Cofactor biosynthesis; (R)-pantothenate biosynthesis; (R)-pantoate from 3-methyl-2-oxobutanoate: step 2/2.</text>
</comment>
<evidence type="ECO:0000256" key="6">
    <source>
        <dbReference type="ARBA" id="ARBA00022857"/>
    </source>
</evidence>
<evidence type="ECO:0000313" key="13">
    <source>
        <dbReference type="EMBL" id="PSW11063.1"/>
    </source>
</evidence>
<dbReference type="Proteomes" id="UP000241346">
    <property type="component" value="Unassembled WGS sequence"/>
</dbReference>
<dbReference type="Gene3D" id="3.40.50.720">
    <property type="entry name" value="NAD(P)-binding Rossmann-like Domain"/>
    <property type="match status" value="1"/>
</dbReference>
<dbReference type="Gene3D" id="1.10.1040.10">
    <property type="entry name" value="N-(1-d-carboxylethyl)-l-norvaline Dehydrogenase, domain 2"/>
    <property type="match status" value="1"/>
</dbReference>
<dbReference type="InterPro" id="IPR013752">
    <property type="entry name" value="KPA_reductase"/>
</dbReference>
<evidence type="ECO:0000256" key="7">
    <source>
        <dbReference type="ARBA" id="ARBA00023002"/>
    </source>
</evidence>
<evidence type="ECO:0000259" key="12">
    <source>
        <dbReference type="Pfam" id="PF08546"/>
    </source>
</evidence>
<evidence type="ECO:0000256" key="8">
    <source>
        <dbReference type="ARBA" id="ARBA00032024"/>
    </source>
</evidence>
<dbReference type="InterPro" id="IPR008927">
    <property type="entry name" value="6-PGluconate_DH-like_C_sf"/>
</dbReference>
<proteinExistence type="inferred from homology"/>
<dbReference type="InterPro" id="IPR013328">
    <property type="entry name" value="6PGD_dom2"/>
</dbReference>
<evidence type="ECO:0000256" key="3">
    <source>
        <dbReference type="ARBA" id="ARBA00013014"/>
    </source>
</evidence>
<comment type="function">
    <text evidence="10">Catalyzes the NADPH-dependent reduction of ketopantoate into pantoic acid.</text>
</comment>
<organism evidence="13 14">
    <name type="scientific">Photobacterium rosenbergii</name>
    <dbReference type="NCBI Taxonomy" id="294936"/>
    <lineage>
        <taxon>Bacteria</taxon>
        <taxon>Pseudomonadati</taxon>
        <taxon>Pseudomonadota</taxon>
        <taxon>Gammaproteobacteria</taxon>
        <taxon>Vibrionales</taxon>
        <taxon>Vibrionaceae</taxon>
        <taxon>Photobacterium</taxon>
    </lineage>
</organism>
<dbReference type="EC" id="1.1.1.169" evidence="3 10"/>
<dbReference type="InterPro" id="IPR050838">
    <property type="entry name" value="Ketopantoate_reductase"/>
</dbReference>
<comment type="caution">
    <text evidence="13">The sequence shown here is derived from an EMBL/GenBank/DDBJ whole genome shotgun (WGS) entry which is preliminary data.</text>
</comment>
<keyword evidence="5 10" id="KW-0566">Pantothenate biosynthesis</keyword>
<dbReference type="SUPFAM" id="SSF51735">
    <property type="entry name" value="NAD(P)-binding Rossmann-fold domains"/>
    <property type="match status" value="1"/>
</dbReference>
<feature type="domain" description="Ketopantoate reductase N-terminal" evidence="11">
    <location>
        <begin position="3"/>
        <end position="148"/>
    </location>
</feature>
<feature type="domain" description="Ketopantoate reductase C-terminal" evidence="12">
    <location>
        <begin position="175"/>
        <end position="298"/>
    </location>
</feature>
<dbReference type="SUPFAM" id="SSF48179">
    <property type="entry name" value="6-phosphogluconate dehydrogenase C-terminal domain-like"/>
    <property type="match status" value="1"/>
</dbReference>
<dbReference type="NCBIfam" id="TIGR00745">
    <property type="entry name" value="apbA_panE"/>
    <property type="match status" value="1"/>
</dbReference>
<dbReference type="RefSeq" id="WP_107299235.1">
    <property type="nucleotide sequence ID" value="NZ_PYMB01000008.1"/>
</dbReference>
<keyword evidence="7 10" id="KW-0560">Oxidoreductase</keyword>
<evidence type="ECO:0000256" key="9">
    <source>
        <dbReference type="ARBA" id="ARBA00048793"/>
    </source>
</evidence>
<comment type="catalytic activity">
    <reaction evidence="9 10">
        <text>(R)-pantoate + NADP(+) = 2-dehydropantoate + NADPH + H(+)</text>
        <dbReference type="Rhea" id="RHEA:16233"/>
        <dbReference type="ChEBI" id="CHEBI:11561"/>
        <dbReference type="ChEBI" id="CHEBI:15378"/>
        <dbReference type="ChEBI" id="CHEBI:15980"/>
        <dbReference type="ChEBI" id="CHEBI:57783"/>
        <dbReference type="ChEBI" id="CHEBI:58349"/>
        <dbReference type="EC" id="1.1.1.169"/>
    </reaction>
</comment>
<evidence type="ECO:0000256" key="1">
    <source>
        <dbReference type="ARBA" id="ARBA00004994"/>
    </source>
</evidence>
<keyword evidence="6 10" id="KW-0521">NADP</keyword>
<dbReference type="InterPro" id="IPR013332">
    <property type="entry name" value="KPR_N"/>
</dbReference>
<dbReference type="Pfam" id="PF02558">
    <property type="entry name" value="ApbA"/>
    <property type="match status" value="1"/>
</dbReference>
<reference evidence="13 14" key="1">
    <citation type="submission" date="2018-03" db="EMBL/GenBank/DDBJ databases">
        <title>Whole genome sequencing of Histamine producing bacteria.</title>
        <authorList>
            <person name="Butler K."/>
        </authorList>
    </citation>
    <scope>NUCLEOTIDE SEQUENCE [LARGE SCALE GENOMIC DNA]</scope>
    <source>
        <strain evidence="13 14">DSM 19138</strain>
    </source>
</reference>
<dbReference type="GO" id="GO:0005737">
    <property type="term" value="C:cytoplasm"/>
    <property type="evidence" value="ECO:0007669"/>
    <property type="project" value="TreeGrafter"/>
</dbReference>
<evidence type="ECO:0000256" key="10">
    <source>
        <dbReference type="RuleBase" id="RU362068"/>
    </source>
</evidence>
<dbReference type="GO" id="GO:0015940">
    <property type="term" value="P:pantothenate biosynthetic process"/>
    <property type="evidence" value="ECO:0007669"/>
    <property type="project" value="UniProtKB-UniPathway"/>
</dbReference>
<accession>A0A2T3NB24</accession>
<dbReference type="UniPathway" id="UPA00028">
    <property type="reaction ID" value="UER00004"/>
</dbReference>
<dbReference type="AlphaFoldDB" id="A0A2T3NB24"/>